<protein>
    <recommendedName>
        <fullName evidence="2">histidine kinase</fullName>
        <ecNumber evidence="2">2.7.13.3</ecNumber>
    </recommendedName>
</protein>
<evidence type="ECO:0000259" key="10">
    <source>
        <dbReference type="PROSITE" id="PS50113"/>
    </source>
</evidence>
<feature type="active site" evidence="4">
    <location>
        <position position="59"/>
    </location>
</feature>
<organism evidence="13">
    <name type="scientific">Polaromonas hydrogenivorans</name>
    <dbReference type="NCBI Taxonomy" id="335476"/>
    <lineage>
        <taxon>Bacteria</taxon>
        <taxon>Pseudomonadati</taxon>
        <taxon>Pseudomonadota</taxon>
        <taxon>Betaproteobacteria</taxon>
        <taxon>Burkholderiales</taxon>
        <taxon>Comamonadaceae</taxon>
        <taxon>Polaromonas</taxon>
    </lineage>
</organism>
<dbReference type="InterPro" id="IPR029063">
    <property type="entry name" value="SAM-dependent_MTases_sf"/>
</dbReference>
<dbReference type="NCBIfam" id="TIGR00229">
    <property type="entry name" value="sensory_box"/>
    <property type="match status" value="1"/>
</dbReference>
<comment type="catalytic activity">
    <reaction evidence="1">
        <text>ATP + protein L-histidine = ADP + protein N-phospho-L-histidine.</text>
        <dbReference type="EC" id="2.7.13.3"/>
    </reaction>
</comment>
<feature type="active site" evidence="4">
    <location>
        <position position="32"/>
    </location>
</feature>
<evidence type="ECO:0000259" key="7">
    <source>
        <dbReference type="PROSITE" id="PS50109"/>
    </source>
</evidence>
<dbReference type="InterPro" id="IPR050903">
    <property type="entry name" value="Bact_Chemotaxis_MeTrfase"/>
</dbReference>
<dbReference type="CDD" id="cd02440">
    <property type="entry name" value="AdoMet_MTases"/>
    <property type="match status" value="1"/>
</dbReference>
<dbReference type="InterPro" id="IPR003661">
    <property type="entry name" value="HisK_dim/P_dom"/>
</dbReference>
<evidence type="ECO:0000256" key="4">
    <source>
        <dbReference type="PROSITE-ProRule" id="PRU00050"/>
    </source>
</evidence>
<dbReference type="GO" id="GO:0005737">
    <property type="term" value="C:cytoplasm"/>
    <property type="evidence" value="ECO:0007669"/>
    <property type="project" value="InterPro"/>
</dbReference>
<dbReference type="GO" id="GO:0006935">
    <property type="term" value="P:chemotaxis"/>
    <property type="evidence" value="ECO:0007669"/>
    <property type="project" value="UniProtKB-UniRule"/>
</dbReference>
<dbReference type="EC" id="2.7.13.3" evidence="2"/>
<feature type="modified residue" description="4-aspartylphosphate" evidence="5">
    <location>
        <position position="1303"/>
    </location>
</feature>
<dbReference type="InterPro" id="IPR022641">
    <property type="entry name" value="CheR_N"/>
</dbReference>
<dbReference type="InterPro" id="IPR036890">
    <property type="entry name" value="HATPase_C_sf"/>
</dbReference>
<dbReference type="GO" id="GO:0000156">
    <property type="term" value="F:phosphorelay response regulator activity"/>
    <property type="evidence" value="ECO:0007669"/>
    <property type="project" value="InterPro"/>
</dbReference>
<dbReference type="Pfam" id="PF03705">
    <property type="entry name" value="CheR_N"/>
    <property type="match status" value="1"/>
</dbReference>
<keyword evidence="4" id="KW-0378">Hydrolase</keyword>
<dbReference type="InterPro" id="IPR000014">
    <property type="entry name" value="PAS"/>
</dbReference>
<dbReference type="Pfam" id="PF00512">
    <property type="entry name" value="HisKA"/>
    <property type="match status" value="1"/>
</dbReference>
<dbReference type="PROSITE" id="PS50110">
    <property type="entry name" value="RESPONSE_REGULATORY"/>
    <property type="match status" value="1"/>
</dbReference>
<dbReference type="SMART" id="SM00091">
    <property type="entry name" value="PAS"/>
    <property type="match status" value="3"/>
</dbReference>
<dbReference type="Pfam" id="PF13426">
    <property type="entry name" value="PAS_9"/>
    <property type="match status" value="1"/>
</dbReference>
<evidence type="ECO:0000256" key="3">
    <source>
        <dbReference type="ARBA" id="ARBA00022500"/>
    </source>
</evidence>
<dbReference type="InterPro" id="IPR003594">
    <property type="entry name" value="HATPase_dom"/>
</dbReference>
<dbReference type="Gene3D" id="3.30.565.10">
    <property type="entry name" value="Histidine kinase-like ATPase, C-terminal domain"/>
    <property type="match status" value="1"/>
</dbReference>
<dbReference type="Pfam" id="PF01339">
    <property type="entry name" value="CheB_methylest"/>
    <property type="match status" value="1"/>
</dbReference>
<feature type="domain" description="PAC" evidence="10">
    <location>
        <begin position="821"/>
        <end position="871"/>
    </location>
</feature>
<dbReference type="SMART" id="SM00138">
    <property type="entry name" value="MeTrc"/>
    <property type="match status" value="1"/>
</dbReference>
<dbReference type="SUPFAM" id="SSF52738">
    <property type="entry name" value="Methylesterase CheB, C-terminal domain"/>
    <property type="match status" value="1"/>
</dbReference>
<dbReference type="SUPFAM" id="SSF47757">
    <property type="entry name" value="Chemotaxis receptor methyltransferase CheR, N-terminal domain"/>
    <property type="match status" value="1"/>
</dbReference>
<dbReference type="InterPro" id="IPR000673">
    <property type="entry name" value="Sig_transdc_resp-reg_Me-estase"/>
</dbReference>
<evidence type="ECO:0000256" key="1">
    <source>
        <dbReference type="ARBA" id="ARBA00000085"/>
    </source>
</evidence>
<dbReference type="Pfam" id="PF01739">
    <property type="entry name" value="CheR"/>
    <property type="match status" value="1"/>
</dbReference>
<dbReference type="InterPro" id="IPR035909">
    <property type="entry name" value="CheB_C"/>
</dbReference>
<dbReference type="Gene3D" id="1.10.287.130">
    <property type="match status" value="1"/>
</dbReference>
<dbReference type="SUPFAM" id="SSF55785">
    <property type="entry name" value="PYP-like sensor domain (PAS domain)"/>
    <property type="match status" value="2"/>
</dbReference>
<dbReference type="CDD" id="cd00130">
    <property type="entry name" value="PAS"/>
    <property type="match status" value="1"/>
</dbReference>
<feature type="domain" description="CheR-type methyltransferase" evidence="12">
    <location>
        <begin position="228"/>
        <end position="479"/>
    </location>
</feature>
<dbReference type="Pfam" id="PF00072">
    <property type="entry name" value="Response_reg"/>
    <property type="match status" value="1"/>
</dbReference>
<dbReference type="InterPro" id="IPR005467">
    <property type="entry name" value="His_kinase_dom"/>
</dbReference>
<dbReference type="Gene3D" id="3.40.50.150">
    <property type="entry name" value="Vaccinia Virus protein VP39"/>
    <property type="match status" value="1"/>
</dbReference>
<proteinExistence type="predicted"/>
<dbReference type="PROSITE" id="PS50113">
    <property type="entry name" value="PAC"/>
    <property type="match status" value="1"/>
</dbReference>
<dbReference type="InterPro" id="IPR011006">
    <property type="entry name" value="CheY-like_superfamily"/>
</dbReference>
<evidence type="ECO:0000256" key="6">
    <source>
        <dbReference type="SAM" id="Coils"/>
    </source>
</evidence>
<dbReference type="CDD" id="cd17580">
    <property type="entry name" value="REC_2_DhkD-like"/>
    <property type="match status" value="1"/>
</dbReference>
<dbReference type="SMART" id="SM00448">
    <property type="entry name" value="REC"/>
    <property type="match status" value="1"/>
</dbReference>
<dbReference type="PROSITE" id="PS50123">
    <property type="entry name" value="CHER"/>
    <property type="match status" value="1"/>
</dbReference>
<name>A0AAU7LLZ3_9BURK</name>
<evidence type="ECO:0000259" key="11">
    <source>
        <dbReference type="PROSITE" id="PS50122"/>
    </source>
</evidence>
<sequence length="1378" mass="153304">MSDPLDVSLDPEDQAHPLKSRLNFPVVGIGASAGGLDALLRFFEQMPAANGMAFVIILHLSPEHQSNAAEILQRVTKMPVIQVDKRTAIEADHVYVISPTHDLMMSDAHLQLSEPVRLRGMHLAIDLFFRTLAQSHQERAMAIVMSGTGMDGAAGLARVKEEGGVTLAQAPEDAGYDGMPKAAIATGMVDFVLNAVDMPQRLIELWANARRISLPREAEPSAKAMAFDSAQAARLAEEALKDTMALLRTYSKNDFRQYKRATVLRRIERRLQVRRLPDLPAYRDYLREHPEEAQPLLQDMLISVTNFFRDPEAFDALEHDVLPSLLRNRPPDDPVRVWVAGCATGEEAYSVTLLFKEQMSRHNCMSELQVFATDIDERAISVGRNAVYPESISTDVSPGRLRQFFTREKDQFRVIKQLREKVLFANHNVLRDPPFSRIDLVCCRNLLIYLDKTAQARVLEAFRFALKPAGFLFLGSSESADALPNLFTAHDKKNRFYKVNPHVHATRLLLLTTDFPRDHTTPALPGQGQGRREPKLPSFADMHRKLIDQIALPSVLIDASHNILHLSDNVGKFLLPGGGAPSVNLLDNMQSELRTELRTALYQAMHTGKPVKTHAIAVQRGDSQGLVEMTVRFFGEDGPESALTLVMFDEVPEKPGDLQLKGIDQAQQQVIVQLEAEIRQLKEDLQQTIEQTETSTEELKASNEELQAINEELRSATEELETSKEELQSINEELTTVNFELKIKVDETSKINNDLQNFITSTDIATIFIDRGMRIKRYTPQSANLFNLIESDINRSLLDITHKLDYSALANDVVEVFNTLNKVERQVSSSDSRHYLARIRPYRTTDDRIEGAVLTFVDVTALRQAEENVRAGEERLRIAAETTKDYAILTIDEEGLITTWNHGAQRIFGYSEKEAVGQLFAIIFTPEDRAAGAADEELRIARDEGRSTDERWHLRKDGSTFFGSGVVTRLEGKMGGYAKIARDITENKTLQVSRDELLAMEKRANELKDQFLAVMSHELKHPLNLIQVNTELLLSQPEVRALPEVVRAGETIRHAVVSQTKIIDDLLDLSRARTGKLTLRLAPVNLEELAEMIASAAREAASKKGLTLVYECSDKEVLALCDRVRTEQVFWNLINNAIKFTPEGGTITVQLARDAEFAKFSVIDTGQGITAEFLPQIFGMFVQAPNQKVPSTNMGLGVGLTLVRDLTVAQGGKVLADSAGLGKGATFSVWLPLAQTRQQDKKTIEQTGNLKGLQILVVDDMIDLLEPFAALLRLEGATVDMATSGQEALELLEKSAYDLLISDIGMPCMDGYELIRKIRKIPGLHALKAIALSGYGRQVDAVRALQSGFDAHLSKPATVAHICQTIAQLVSKAEGEAQ</sequence>
<dbReference type="CDD" id="cd00082">
    <property type="entry name" value="HisKA"/>
    <property type="match status" value="1"/>
</dbReference>
<reference evidence="13" key="1">
    <citation type="submission" date="2024-05" db="EMBL/GenBank/DDBJ databases">
        <authorList>
            <person name="Bunk B."/>
            <person name="Swiderski J."/>
            <person name="Sproer C."/>
            <person name="Thiel V."/>
        </authorList>
    </citation>
    <scope>NUCLEOTIDE SEQUENCE</scope>
    <source>
        <strain evidence="13">DSM 17735</strain>
    </source>
</reference>
<dbReference type="InterPro" id="IPR001789">
    <property type="entry name" value="Sig_transdc_resp-reg_receiver"/>
</dbReference>
<dbReference type="InterPro" id="IPR036097">
    <property type="entry name" value="HisK_dim/P_sf"/>
</dbReference>
<evidence type="ECO:0000259" key="9">
    <source>
        <dbReference type="PROSITE" id="PS50112"/>
    </source>
</evidence>
<evidence type="ECO:0000313" key="13">
    <source>
        <dbReference type="EMBL" id="XBP68629.1"/>
    </source>
</evidence>
<dbReference type="PANTHER" id="PTHR24422:SF27">
    <property type="entry name" value="PROTEIN-GLUTAMATE O-METHYLTRANSFERASE"/>
    <property type="match status" value="1"/>
</dbReference>
<dbReference type="Gene3D" id="3.30.450.20">
    <property type="entry name" value="PAS domain"/>
    <property type="match status" value="2"/>
</dbReference>
<dbReference type="PANTHER" id="PTHR24422">
    <property type="entry name" value="CHEMOTAXIS PROTEIN METHYLTRANSFERASE"/>
    <property type="match status" value="1"/>
</dbReference>
<evidence type="ECO:0000259" key="12">
    <source>
        <dbReference type="PROSITE" id="PS50123"/>
    </source>
</evidence>
<dbReference type="RefSeq" id="WP_349276647.1">
    <property type="nucleotide sequence ID" value="NZ_CBCSCU010000011.1"/>
</dbReference>
<dbReference type="SMART" id="SM00388">
    <property type="entry name" value="HisKA"/>
    <property type="match status" value="1"/>
</dbReference>
<feature type="domain" description="PAS" evidence="9">
    <location>
        <begin position="872"/>
        <end position="929"/>
    </location>
</feature>
<dbReference type="PROSITE" id="PS50122">
    <property type="entry name" value="CHEB"/>
    <property type="match status" value="1"/>
</dbReference>
<dbReference type="SMART" id="SM00387">
    <property type="entry name" value="HATPase_c"/>
    <property type="match status" value="1"/>
</dbReference>
<dbReference type="Gene3D" id="3.40.50.2300">
    <property type="match status" value="1"/>
</dbReference>
<accession>A0AAU7LLZ3</accession>
<keyword evidence="6" id="KW-0175">Coiled coil</keyword>
<evidence type="ECO:0000256" key="2">
    <source>
        <dbReference type="ARBA" id="ARBA00012438"/>
    </source>
</evidence>
<evidence type="ECO:0000259" key="8">
    <source>
        <dbReference type="PROSITE" id="PS50110"/>
    </source>
</evidence>
<dbReference type="GO" id="GO:0000155">
    <property type="term" value="F:phosphorelay sensor kinase activity"/>
    <property type="evidence" value="ECO:0007669"/>
    <property type="project" value="InterPro"/>
</dbReference>
<dbReference type="SUPFAM" id="SSF52172">
    <property type="entry name" value="CheY-like"/>
    <property type="match status" value="1"/>
</dbReference>
<keyword evidence="3 4" id="KW-0145">Chemotaxis</keyword>
<feature type="domain" description="Response regulatory" evidence="8">
    <location>
        <begin position="1254"/>
        <end position="1370"/>
    </location>
</feature>
<feature type="coiled-coil region" evidence="6">
    <location>
        <begin position="664"/>
        <end position="740"/>
    </location>
</feature>
<dbReference type="CDD" id="cd16434">
    <property type="entry name" value="CheB-CheR_fusion"/>
    <property type="match status" value="1"/>
</dbReference>
<dbReference type="Pfam" id="PF13596">
    <property type="entry name" value="PAS_10"/>
    <property type="match status" value="1"/>
</dbReference>
<dbReference type="InterPro" id="IPR000700">
    <property type="entry name" value="PAS-assoc_C"/>
</dbReference>
<dbReference type="SUPFAM" id="SSF55874">
    <property type="entry name" value="ATPase domain of HSP90 chaperone/DNA topoisomerase II/histidine kinase"/>
    <property type="match status" value="1"/>
</dbReference>
<keyword evidence="5" id="KW-0597">Phosphoprotein</keyword>
<dbReference type="SUPFAM" id="SSF47384">
    <property type="entry name" value="Homodimeric domain of signal transducing histidine kinase"/>
    <property type="match status" value="1"/>
</dbReference>
<feature type="domain" description="Histidine kinase" evidence="7">
    <location>
        <begin position="1014"/>
        <end position="1235"/>
    </location>
</feature>
<feature type="domain" description="CheB-type methylesterase" evidence="11">
    <location>
        <begin position="17"/>
        <end position="204"/>
    </location>
</feature>
<dbReference type="InterPro" id="IPR035965">
    <property type="entry name" value="PAS-like_dom_sf"/>
</dbReference>
<feature type="active site" evidence="4">
    <location>
        <position position="151"/>
    </location>
</feature>
<dbReference type="PROSITE" id="PS50109">
    <property type="entry name" value="HIS_KIN"/>
    <property type="match status" value="1"/>
</dbReference>
<gene>
    <name evidence="13" type="ORF">ABLV49_11960</name>
</gene>
<dbReference type="InterPro" id="IPR000780">
    <property type="entry name" value="CheR_MeTrfase"/>
</dbReference>
<dbReference type="Pfam" id="PF02518">
    <property type="entry name" value="HATPase_c"/>
    <property type="match status" value="1"/>
</dbReference>
<dbReference type="EMBL" id="CP157675">
    <property type="protein sequence ID" value="XBP68629.1"/>
    <property type="molecule type" value="Genomic_DNA"/>
</dbReference>
<dbReference type="PROSITE" id="PS50112">
    <property type="entry name" value="PAS"/>
    <property type="match status" value="1"/>
</dbReference>
<dbReference type="SUPFAM" id="SSF53335">
    <property type="entry name" value="S-adenosyl-L-methionine-dependent methyltransferases"/>
    <property type="match status" value="1"/>
</dbReference>
<dbReference type="PRINTS" id="PR00996">
    <property type="entry name" value="CHERMTFRASE"/>
</dbReference>
<dbReference type="Gene3D" id="3.40.50.180">
    <property type="entry name" value="Methylesterase CheB, C-terminal domain"/>
    <property type="match status" value="1"/>
</dbReference>
<dbReference type="GO" id="GO:0008984">
    <property type="term" value="F:protein-glutamate methylesterase activity"/>
    <property type="evidence" value="ECO:0007669"/>
    <property type="project" value="InterPro"/>
</dbReference>
<dbReference type="InterPro" id="IPR022642">
    <property type="entry name" value="CheR_C"/>
</dbReference>
<dbReference type="GO" id="GO:0008757">
    <property type="term" value="F:S-adenosylmethionine-dependent methyltransferase activity"/>
    <property type="evidence" value="ECO:0007669"/>
    <property type="project" value="InterPro"/>
</dbReference>
<evidence type="ECO:0000256" key="5">
    <source>
        <dbReference type="PROSITE-ProRule" id="PRU00169"/>
    </source>
</evidence>